<sequence length="103" mass="12308">MKLEDFTEQEQEQIKKGLTFSVISDKETEDRILSLVPEELMKKIPFFVRKHANTRTVKRISIEYPELYAAAQKEGEWPEKEKEELRKIITAIFQEKMNKHQIK</sequence>
<dbReference type="STRING" id="1379.HMPREF3186_00876"/>
<protein>
    <submittedName>
        <fullName evidence="1">Uncharacterized protein</fullName>
    </submittedName>
</protein>
<gene>
    <name evidence="1" type="ORF">HMPREF3186_00876</name>
</gene>
<accession>A0A133ZXL2</accession>
<name>A0A133ZXL2_9BACL</name>
<evidence type="ECO:0000313" key="2">
    <source>
        <dbReference type="Proteomes" id="UP000070355"/>
    </source>
</evidence>
<reference evidence="2" key="1">
    <citation type="submission" date="2016-01" db="EMBL/GenBank/DDBJ databases">
        <authorList>
            <person name="Mitreva M."/>
            <person name="Pepin K.H."/>
            <person name="Mihindukulasuriya K.A."/>
            <person name="Fulton R."/>
            <person name="Fronick C."/>
            <person name="O'Laughlin M."/>
            <person name="Miner T."/>
            <person name="Herter B."/>
            <person name="Rosa B.A."/>
            <person name="Cordes M."/>
            <person name="Tomlinson C."/>
            <person name="Wollam A."/>
            <person name="Palsikar V.B."/>
            <person name="Mardis E.R."/>
            <person name="Wilson R.K."/>
        </authorList>
    </citation>
    <scope>NUCLEOTIDE SEQUENCE [LARGE SCALE GENOMIC DNA]</scope>
    <source>
        <strain evidence="2">DNF01167</strain>
    </source>
</reference>
<evidence type="ECO:0000313" key="1">
    <source>
        <dbReference type="EMBL" id="KXB60188.1"/>
    </source>
</evidence>
<comment type="caution">
    <text evidence="1">The sequence shown here is derived from an EMBL/GenBank/DDBJ whole genome shotgun (WGS) entry which is preliminary data.</text>
</comment>
<dbReference type="RefSeq" id="WP_060914059.1">
    <property type="nucleotide sequence ID" value="NZ_KQ959954.1"/>
</dbReference>
<organism evidence="1 2">
    <name type="scientific">Gemella haemolysans</name>
    <dbReference type="NCBI Taxonomy" id="1379"/>
    <lineage>
        <taxon>Bacteria</taxon>
        <taxon>Bacillati</taxon>
        <taxon>Bacillota</taxon>
        <taxon>Bacilli</taxon>
        <taxon>Bacillales</taxon>
        <taxon>Gemellaceae</taxon>
        <taxon>Gemella</taxon>
    </lineage>
</organism>
<dbReference type="Proteomes" id="UP000070355">
    <property type="component" value="Unassembled WGS sequence"/>
</dbReference>
<dbReference type="EMBL" id="LSDC01000059">
    <property type="protein sequence ID" value="KXB60188.1"/>
    <property type="molecule type" value="Genomic_DNA"/>
</dbReference>
<dbReference type="OrthoDB" id="3186599at2"/>
<proteinExistence type="predicted"/>
<dbReference type="AlphaFoldDB" id="A0A133ZXL2"/>
<dbReference type="PATRIC" id="fig|1379.3.peg.857"/>